<organism evidence="8 9">
    <name type="scientific">Roseivivax isoporae LMG 25204</name>
    <dbReference type="NCBI Taxonomy" id="1449351"/>
    <lineage>
        <taxon>Bacteria</taxon>
        <taxon>Pseudomonadati</taxon>
        <taxon>Pseudomonadota</taxon>
        <taxon>Alphaproteobacteria</taxon>
        <taxon>Rhodobacterales</taxon>
        <taxon>Roseobacteraceae</taxon>
        <taxon>Roseivivax</taxon>
    </lineage>
</organism>
<keyword evidence="6" id="KW-0961">Cell wall biogenesis/degradation</keyword>
<evidence type="ECO:0000313" key="8">
    <source>
        <dbReference type="EMBL" id="ETX28762.1"/>
    </source>
</evidence>
<evidence type="ECO:0000256" key="6">
    <source>
        <dbReference type="ARBA" id="ARBA00023316"/>
    </source>
</evidence>
<dbReference type="PATRIC" id="fig|1449351.3.peg.2234"/>
<dbReference type="InterPro" id="IPR016181">
    <property type="entry name" value="Acyl_CoA_acyltransferase"/>
</dbReference>
<keyword evidence="2" id="KW-0808">Transferase</keyword>
<dbReference type="GO" id="GO:0016755">
    <property type="term" value="F:aminoacyltransferase activity"/>
    <property type="evidence" value="ECO:0007669"/>
    <property type="project" value="InterPro"/>
</dbReference>
<keyword evidence="5" id="KW-0012">Acyltransferase</keyword>
<dbReference type="GO" id="GO:0071555">
    <property type="term" value="P:cell wall organization"/>
    <property type="evidence" value="ECO:0007669"/>
    <property type="project" value="UniProtKB-KW"/>
</dbReference>
<dbReference type="PANTHER" id="PTHR36174:SF1">
    <property type="entry name" value="LIPID II:GLYCINE GLYCYLTRANSFERASE"/>
    <property type="match status" value="1"/>
</dbReference>
<name>X7F756_9RHOB</name>
<evidence type="ECO:0000256" key="1">
    <source>
        <dbReference type="ARBA" id="ARBA00009943"/>
    </source>
</evidence>
<dbReference type="Gene3D" id="3.40.630.30">
    <property type="match status" value="1"/>
</dbReference>
<sequence>MLNADGPDPATLRAAGWWPLLTPGTVALLPLGDADSLRAGLSGKWRNRLARAEEAGMRVTRRPLPPDPDHWVLAAEARQARARGYRGWPPRLAAAYAAATPGGAQLFVAERAGVPLAGLVLLVHEGSATWQIGVSGPEGRQAGAMPLLLWRAMLWAAARGLAQLDLGTLNTDDAPGLARFKLGTGARAHRLGGTWLHAGALAPLARRLPRAWT</sequence>
<dbReference type="GO" id="GO:0008360">
    <property type="term" value="P:regulation of cell shape"/>
    <property type="evidence" value="ECO:0007669"/>
    <property type="project" value="UniProtKB-KW"/>
</dbReference>
<feature type="domain" description="BioF2-like acetyltransferase" evidence="7">
    <location>
        <begin position="46"/>
        <end position="170"/>
    </location>
</feature>
<dbReference type="eggNOG" id="COG2348">
    <property type="taxonomic scope" value="Bacteria"/>
</dbReference>
<keyword evidence="9" id="KW-1185">Reference proteome</keyword>
<dbReference type="STRING" id="1449351.RISW2_04485"/>
<evidence type="ECO:0000256" key="5">
    <source>
        <dbReference type="ARBA" id="ARBA00023315"/>
    </source>
</evidence>
<dbReference type="Pfam" id="PF13480">
    <property type="entry name" value="Acetyltransf_6"/>
    <property type="match status" value="1"/>
</dbReference>
<evidence type="ECO:0000256" key="3">
    <source>
        <dbReference type="ARBA" id="ARBA00022960"/>
    </source>
</evidence>
<dbReference type="InterPro" id="IPR050644">
    <property type="entry name" value="PG_Glycine_Bridge_Synth"/>
</dbReference>
<evidence type="ECO:0000256" key="2">
    <source>
        <dbReference type="ARBA" id="ARBA00022679"/>
    </source>
</evidence>
<keyword evidence="3" id="KW-0133">Cell shape</keyword>
<accession>X7F756</accession>
<dbReference type="InterPro" id="IPR038740">
    <property type="entry name" value="BioF2-like_GNAT_dom"/>
</dbReference>
<dbReference type="Proteomes" id="UP000023430">
    <property type="component" value="Unassembled WGS sequence"/>
</dbReference>
<dbReference type="InterPro" id="IPR003447">
    <property type="entry name" value="FEMABX"/>
</dbReference>
<comment type="caution">
    <text evidence="8">The sequence shown here is derived from an EMBL/GenBank/DDBJ whole genome shotgun (WGS) entry which is preliminary data.</text>
</comment>
<keyword evidence="4" id="KW-0573">Peptidoglycan synthesis</keyword>
<dbReference type="SUPFAM" id="SSF55729">
    <property type="entry name" value="Acyl-CoA N-acyltransferases (Nat)"/>
    <property type="match status" value="1"/>
</dbReference>
<gene>
    <name evidence="8" type="ORF">RISW2_04485</name>
</gene>
<protein>
    <recommendedName>
        <fullName evidence="7">BioF2-like acetyltransferase domain-containing protein</fullName>
    </recommendedName>
</protein>
<evidence type="ECO:0000313" key="9">
    <source>
        <dbReference type="Proteomes" id="UP000023430"/>
    </source>
</evidence>
<dbReference type="AlphaFoldDB" id="X7F756"/>
<reference evidence="8 9" key="1">
    <citation type="submission" date="2014-01" db="EMBL/GenBank/DDBJ databases">
        <title>Roseivivax isoporae LMG 25204 Genome Sequencing.</title>
        <authorList>
            <person name="Lai Q."/>
            <person name="Li G."/>
            <person name="Shao Z."/>
        </authorList>
    </citation>
    <scope>NUCLEOTIDE SEQUENCE [LARGE SCALE GENOMIC DNA]</scope>
    <source>
        <strain evidence="8 9">LMG 25204</strain>
    </source>
</reference>
<proteinExistence type="inferred from homology"/>
<evidence type="ECO:0000259" key="7">
    <source>
        <dbReference type="Pfam" id="PF13480"/>
    </source>
</evidence>
<dbReference type="PROSITE" id="PS51191">
    <property type="entry name" value="FEMABX"/>
    <property type="match status" value="1"/>
</dbReference>
<dbReference type="GO" id="GO:0009252">
    <property type="term" value="P:peptidoglycan biosynthetic process"/>
    <property type="evidence" value="ECO:0007669"/>
    <property type="project" value="UniProtKB-KW"/>
</dbReference>
<evidence type="ECO:0000256" key="4">
    <source>
        <dbReference type="ARBA" id="ARBA00022984"/>
    </source>
</evidence>
<dbReference type="PANTHER" id="PTHR36174">
    <property type="entry name" value="LIPID II:GLYCINE GLYCYLTRANSFERASE"/>
    <property type="match status" value="1"/>
</dbReference>
<comment type="similarity">
    <text evidence="1">Belongs to the FemABX family.</text>
</comment>
<dbReference type="EMBL" id="JAME01000015">
    <property type="protein sequence ID" value="ETX28762.1"/>
    <property type="molecule type" value="Genomic_DNA"/>
</dbReference>